<dbReference type="Pfam" id="PF02566">
    <property type="entry name" value="OsmC"/>
    <property type="match status" value="1"/>
</dbReference>
<proteinExistence type="predicted"/>
<dbReference type="InterPro" id="IPR015946">
    <property type="entry name" value="KH_dom-like_a/b"/>
</dbReference>
<dbReference type="PANTHER" id="PTHR35368">
    <property type="entry name" value="HYDROPEROXIDE REDUCTASE"/>
    <property type="match status" value="1"/>
</dbReference>
<name>A0A8J7UTZ6_9BACT</name>
<protein>
    <submittedName>
        <fullName evidence="1">OsmC family protein</fullName>
    </submittedName>
</protein>
<dbReference type="EMBL" id="JAFIDN010000002">
    <property type="protein sequence ID" value="MBP3191870.1"/>
    <property type="molecule type" value="Genomic_DNA"/>
</dbReference>
<dbReference type="InterPro" id="IPR052924">
    <property type="entry name" value="OsmC/Ohr_hydroprdx_reductase"/>
</dbReference>
<gene>
    <name evidence="1" type="ORF">NATSA_04245</name>
</gene>
<dbReference type="AlphaFoldDB" id="A0A8J7UTZ6"/>
<evidence type="ECO:0000313" key="2">
    <source>
        <dbReference type="Proteomes" id="UP000673975"/>
    </source>
</evidence>
<evidence type="ECO:0000313" key="1">
    <source>
        <dbReference type="EMBL" id="MBP3191870.1"/>
    </source>
</evidence>
<organism evidence="1 2">
    <name type="scientific">Natronogracilivirga saccharolytica</name>
    <dbReference type="NCBI Taxonomy" id="2812953"/>
    <lineage>
        <taxon>Bacteria</taxon>
        <taxon>Pseudomonadati</taxon>
        <taxon>Balneolota</taxon>
        <taxon>Balneolia</taxon>
        <taxon>Balneolales</taxon>
        <taxon>Cyclonatronaceae</taxon>
        <taxon>Natronogracilivirga</taxon>
    </lineage>
</organism>
<dbReference type="SUPFAM" id="SSF82784">
    <property type="entry name" value="OsmC-like"/>
    <property type="match status" value="1"/>
</dbReference>
<dbReference type="Gene3D" id="3.30.300.20">
    <property type="match status" value="1"/>
</dbReference>
<comment type="caution">
    <text evidence="1">The sequence shown here is derived from an EMBL/GenBank/DDBJ whole genome shotgun (WGS) entry which is preliminary data.</text>
</comment>
<reference evidence="1" key="1">
    <citation type="submission" date="2021-02" db="EMBL/GenBank/DDBJ databases">
        <title>Natronogracilivirga saccharolytica gen. nov. sp. nov. a new anaerobic, haloalkiliphilic carbohydrate-fermenting bacterium from soda lake and proposing of Cyclonatronumiaceae fam. nov. in the phylum Balneolaeota.</title>
        <authorList>
            <person name="Zhilina T.N."/>
            <person name="Sorokin D.Y."/>
            <person name="Zavarzina D.G."/>
            <person name="Toshchakov S.V."/>
            <person name="Kublanov I.V."/>
        </authorList>
    </citation>
    <scope>NUCLEOTIDE SEQUENCE</scope>
    <source>
        <strain evidence="1">Z-1702</strain>
    </source>
</reference>
<accession>A0A8J7UTZ6</accession>
<dbReference type="RefSeq" id="WP_210510703.1">
    <property type="nucleotide sequence ID" value="NZ_JAFIDN010000002.1"/>
</dbReference>
<keyword evidence="2" id="KW-1185">Reference proteome</keyword>
<dbReference type="InterPro" id="IPR036102">
    <property type="entry name" value="OsmC/Ohrsf"/>
</dbReference>
<dbReference type="PANTHER" id="PTHR35368:SF1">
    <property type="entry name" value="HYDROPEROXIDE REDUCTASE"/>
    <property type="match status" value="1"/>
</dbReference>
<dbReference type="InterPro" id="IPR003718">
    <property type="entry name" value="OsmC/Ohr_fam"/>
</dbReference>
<sequence>MAHPIEIKNAYERNREAVRIRPSLGKNTAVTKIRLFDGTTCEVEHKHWKFKVDIGTGEGGNDAGPGPGILERGALGSCLAIAYSQIAAVLEVPIDNIEVHVESDLDARGMLGIDDRPPGFIELRYNVHIESPADEADVQKVIDKADRHSPVLDDFKRAIPVKRNISIVNSKDAKEASS</sequence>
<dbReference type="Proteomes" id="UP000673975">
    <property type="component" value="Unassembled WGS sequence"/>
</dbReference>